<keyword evidence="3 5" id="KW-0175">Coiled coil</keyword>
<evidence type="ECO:0000256" key="1">
    <source>
        <dbReference type="ARBA" id="ARBA00003416"/>
    </source>
</evidence>
<evidence type="ECO:0000256" key="2">
    <source>
        <dbReference type="ARBA" id="ARBA00009840"/>
    </source>
</evidence>
<evidence type="ECO:0000256" key="4">
    <source>
        <dbReference type="ARBA" id="ARBA00023172"/>
    </source>
</evidence>
<dbReference type="RefSeq" id="WP_171113295.1">
    <property type="nucleotide sequence ID" value="NZ_CP053097.1"/>
</dbReference>
<dbReference type="GO" id="GO:0006310">
    <property type="term" value="P:DNA recombination"/>
    <property type="evidence" value="ECO:0007669"/>
    <property type="project" value="UniProtKB-KW"/>
</dbReference>
<sequence>MQLASIVLLIAVLISVVVTFLYVLWEIKNLKTKVLTQNDANDNDFKKDINNLNTQIDSLKSEILKNSGVLGEKISSNIDANDKFIKEISNNVSHWKETFNNQFSKLNTDFNEIKEKILKENAENVKQLEKDVLDKLEHLTKNFNVIIENGLKDINKTFDEKLSKDINEKLNTHFSTINKQMNELSKNLTQFETIQESVTSLNKTFTNVKLYGTVGEISLENILNEVFGVSTELVQKQFNINPKNDNKVDFAVKIFDKNNESLWLPIDSKFNLGLYRDYLNNPSENKKRLIDTIKTQAKSISEKYIVSQITLDYAIMYLPAESLHGFVYDNSELIDELWSKYKIIPVGPSAIIAALNSALLLYKQAQISKDAHKIIGYLEGIQNNFKNLYKNLESIKKYNIDSANKIDTAIKQANTFNKNVENILSKKIVQKIQKQTENLEENSDDFDQ</sequence>
<gene>
    <name evidence="7" type="primary">rmuC</name>
    <name evidence="7" type="ORF">HLA92_02725</name>
</gene>
<feature type="transmembrane region" description="Helical" evidence="6">
    <location>
        <begin position="6"/>
        <end position="25"/>
    </location>
</feature>
<evidence type="ECO:0000256" key="3">
    <source>
        <dbReference type="ARBA" id="ARBA00023054"/>
    </source>
</evidence>
<evidence type="ECO:0000256" key="5">
    <source>
        <dbReference type="SAM" id="Coils"/>
    </source>
</evidence>
<keyword evidence="6" id="KW-1133">Transmembrane helix</keyword>
<keyword evidence="4" id="KW-0233">DNA recombination</keyword>
<protein>
    <submittedName>
        <fullName evidence="7">DNA recombination protein RmuC</fullName>
    </submittedName>
</protein>
<dbReference type="Proteomes" id="UP000502118">
    <property type="component" value="Chromosome"/>
</dbReference>
<evidence type="ECO:0000313" key="8">
    <source>
        <dbReference type="Proteomes" id="UP000502118"/>
    </source>
</evidence>
<dbReference type="AlphaFoldDB" id="A0A6M4JE81"/>
<comment type="function">
    <text evidence="1">Involved in DNA recombination.</text>
</comment>
<reference evidence="7 8" key="1">
    <citation type="submission" date="2020-05" db="EMBL/GenBank/DDBJ databases">
        <title>Novel Mycoplasma species detected in Mirounga angustirostris (northern elephant seal) from the USA.</title>
        <authorList>
            <person name="Volokhov D.V."/>
        </authorList>
    </citation>
    <scope>NUCLEOTIDE SEQUENCE [LARGE SCALE GENOMIC DNA]</scope>
    <source>
        <strain evidence="7 8">Mirounga ES2806-NAS</strain>
    </source>
</reference>
<organism evidence="7 8">
    <name type="scientific">Mycoplasma miroungirhinis</name>
    <dbReference type="NCBI Taxonomy" id="754516"/>
    <lineage>
        <taxon>Bacteria</taxon>
        <taxon>Bacillati</taxon>
        <taxon>Mycoplasmatota</taxon>
        <taxon>Mollicutes</taxon>
        <taxon>Mycoplasmataceae</taxon>
        <taxon>Mycoplasma</taxon>
    </lineage>
</organism>
<dbReference type="KEGG" id="mmio:HLA92_02725"/>
<dbReference type="InterPro" id="IPR003798">
    <property type="entry name" value="DNA_recombination_RmuC"/>
</dbReference>
<proteinExistence type="inferred from homology"/>
<dbReference type="PANTHER" id="PTHR30563">
    <property type="entry name" value="DNA RECOMBINATION PROTEIN RMUC"/>
    <property type="match status" value="1"/>
</dbReference>
<accession>A0A6M4JE81</accession>
<dbReference type="EMBL" id="CP053097">
    <property type="protein sequence ID" value="QJR44329.1"/>
    <property type="molecule type" value="Genomic_DNA"/>
</dbReference>
<feature type="coiled-coil region" evidence="5">
    <location>
        <begin position="111"/>
        <end position="139"/>
    </location>
</feature>
<keyword evidence="6" id="KW-0472">Membrane</keyword>
<keyword evidence="6" id="KW-0812">Transmembrane</keyword>
<dbReference type="Pfam" id="PF02646">
    <property type="entry name" value="RmuC"/>
    <property type="match status" value="1"/>
</dbReference>
<name>A0A6M4JE81_9MOLU</name>
<comment type="similarity">
    <text evidence="2">Belongs to the RmuC family.</text>
</comment>
<evidence type="ECO:0000256" key="6">
    <source>
        <dbReference type="SAM" id="Phobius"/>
    </source>
</evidence>
<evidence type="ECO:0000313" key="7">
    <source>
        <dbReference type="EMBL" id="QJR44329.1"/>
    </source>
</evidence>
<keyword evidence="8" id="KW-1185">Reference proteome</keyword>
<dbReference type="PANTHER" id="PTHR30563:SF0">
    <property type="entry name" value="DNA RECOMBINATION PROTEIN RMUC"/>
    <property type="match status" value="1"/>
</dbReference>